<dbReference type="InterPro" id="IPR018117">
    <property type="entry name" value="C5_DNA_meth_AS"/>
</dbReference>
<dbReference type="GO" id="GO:0032259">
    <property type="term" value="P:methylation"/>
    <property type="evidence" value="ECO:0007669"/>
    <property type="project" value="UniProtKB-KW"/>
</dbReference>
<comment type="similarity">
    <text evidence="5">Belongs to the class I-like SAM-binding methyltransferase superfamily. C5-methyltransferase family.</text>
</comment>
<dbReference type="AlphaFoldDB" id="A0A848B9J4"/>
<sequence length="132" mass="14220">MAGELTLGSLFDGSGGFPLGGLLAGIRPVWSSEIEPFAIRVTTKRLPFVKHYGDIRELDGAKLEPVDILTMGSPCQDISIAGRREGLAGSRSGLFYEGIRIAEEMRRATHGSKSRYIVWENVYGAFSSNGGA</sequence>
<protein>
    <submittedName>
        <fullName evidence="6">DNA cytosine methyltransferase</fullName>
    </submittedName>
</protein>
<evidence type="ECO:0000256" key="3">
    <source>
        <dbReference type="ARBA" id="ARBA00022691"/>
    </source>
</evidence>
<dbReference type="InterPro" id="IPR001525">
    <property type="entry name" value="C5_MeTfrase"/>
</dbReference>
<evidence type="ECO:0000313" key="6">
    <source>
        <dbReference type="EMBL" id="NMD99938.1"/>
    </source>
</evidence>
<evidence type="ECO:0000256" key="5">
    <source>
        <dbReference type="PROSITE-ProRule" id="PRU01016"/>
    </source>
</evidence>
<keyword evidence="3 5" id="KW-0949">S-adenosyl-L-methionine</keyword>
<keyword evidence="1 5" id="KW-0489">Methyltransferase</keyword>
<reference evidence="6 7" key="1">
    <citation type="submission" date="2020-04" db="EMBL/GenBank/DDBJ databases">
        <authorList>
            <person name="Hitch T.C.A."/>
            <person name="Wylensek D."/>
            <person name="Clavel T."/>
        </authorList>
    </citation>
    <scope>NUCLEOTIDE SEQUENCE [LARGE SCALE GENOMIC DNA]</scope>
    <source>
        <strain evidence="6 7">PG-130-P53-12</strain>
    </source>
</reference>
<name>A0A848B9J4_9FIRM</name>
<dbReference type="SUPFAM" id="SSF53335">
    <property type="entry name" value="S-adenosyl-L-methionine-dependent methyltransferases"/>
    <property type="match status" value="1"/>
</dbReference>
<dbReference type="Pfam" id="PF00145">
    <property type="entry name" value="DNA_methylase"/>
    <property type="match status" value="1"/>
</dbReference>
<evidence type="ECO:0000313" key="7">
    <source>
        <dbReference type="Proteomes" id="UP000543804"/>
    </source>
</evidence>
<dbReference type="RefSeq" id="WP_170078113.1">
    <property type="nucleotide sequence ID" value="NZ_JABAFA010000103.1"/>
</dbReference>
<dbReference type="GO" id="GO:0009307">
    <property type="term" value="P:DNA restriction-modification system"/>
    <property type="evidence" value="ECO:0007669"/>
    <property type="project" value="UniProtKB-KW"/>
</dbReference>
<comment type="caution">
    <text evidence="6">The sequence shown here is derived from an EMBL/GenBank/DDBJ whole genome shotgun (WGS) entry which is preliminary data.</text>
</comment>
<evidence type="ECO:0000256" key="1">
    <source>
        <dbReference type="ARBA" id="ARBA00022603"/>
    </source>
</evidence>
<dbReference type="InterPro" id="IPR029063">
    <property type="entry name" value="SAM-dependent_MTases_sf"/>
</dbReference>
<dbReference type="PROSITE" id="PS00094">
    <property type="entry name" value="C5_MTASE_1"/>
    <property type="match status" value="1"/>
</dbReference>
<feature type="active site" evidence="5">
    <location>
        <position position="75"/>
    </location>
</feature>
<dbReference type="Proteomes" id="UP000543804">
    <property type="component" value="Unassembled WGS sequence"/>
</dbReference>
<dbReference type="PROSITE" id="PS51679">
    <property type="entry name" value="SAM_MT_C5"/>
    <property type="match status" value="1"/>
</dbReference>
<dbReference type="GO" id="GO:0008168">
    <property type="term" value="F:methyltransferase activity"/>
    <property type="evidence" value="ECO:0007669"/>
    <property type="project" value="UniProtKB-KW"/>
</dbReference>
<evidence type="ECO:0000256" key="4">
    <source>
        <dbReference type="ARBA" id="ARBA00022747"/>
    </source>
</evidence>
<evidence type="ECO:0000256" key="2">
    <source>
        <dbReference type="ARBA" id="ARBA00022679"/>
    </source>
</evidence>
<keyword evidence="2 5" id="KW-0808">Transferase</keyword>
<keyword evidence="7" id="KW-1185">Reference proteome</keyword>
<gene>
    <name evidence="6" type="ORF">HF878_10855</name>
</gene>
<dbReference type="EMBL" id="JABAFA010000103">
    <property type="protein sequence ID" value="NMD99938.1"/>
    <property type="molecule type" value="Genomic_DNA"/>
</dbReference>
<organism evidence="6 7">
    <name type="scientific">Selenomonas bovis</name>
    <dbReference type="NCBI Taxonomy" id="416586"/>
    <lineage>
        <taxon>Bacteria</taxon>
        <taxon>Bacillati</taxon>
        <taxon>Bacillota</taxon>
        <taxon>Negativicutes</taxon>
        <taxon>Selenomonadales</taxon>
        <taxon>Selenomonadaceae</taxon>
        <taxon>Selenomonas</taxon>
    </lineage>
</organism>
<proteinExistence type="inferred from homology"/>
<accession>A0A848B9J4</accession>
<dbReference type="Gene3D" id="3.40.50.150">
    <property type="entry name" value="Vaccinia Virus protein VP39"/>
    <property type="match status" value="1"/>
</dbReference>
<keyword evidence="4" id="KW-0680">Restriction system</keyword>
<feature type="non-terminal residue" evidence="6">
    <location>
        <position position="132"/>
    </location>
</feature>